<evidence type="ECO:0000256" key="4">
    <source>
        <dbReference type="ARBA" id="ARBA00022691"/>
    </source>
</evidence>
<dbReference type="InterPro" id="IPR029063">
    <property type="entry name" value="SAM-dependent_MTases_sf"/>
</dbReference>
<evidence type="ECO:0000256" key="1">
    <source>
        <dbReference type="ARBA" id="ARBA00022603"/>
    </source>
</evidence>
<dbReference type="GO" id="GO:0032259">
    <property type="term" value="P:methylation"/>
    <property type="evidence" value="ECO:0007669"/>
    <property type="project" value="UniProtKB-KW"/>
</dbReference>
<evidence type="ECO:0000256" key="3">
    <source>
        <dbReference type="ARBA" id="ARBA00022688"/>
    </source>
</evidence>
<evidence type="ECO:0000256" key="2">
    <source>
        <dbReference type="ARBA" id="ARBA00022679"/>
    </source>
</evidence>
<name>A0A451A590_9GAMM</name>
<reference evidence="6" key="1">
    <citation type="submission" date="2019-02" db="EMBL/GenBank/DDBJ databases">
        <authorList>
            <person name="Gruber-Vodicka R. H."/>
            <person name="Seah K. B. B."/>
        </authorList>
    </citation>
    <scope>NUCLEOTIDE SEQUENCE</scope>
    <source>
        <strain evidence="6">BECK_BY1</strain>
    </source>
</reference>
<protein>
    <submittedName>
        <fullName evidence="6">3-demethylubiquinone-9 3-methyltransferase</fullName>
    </submittedName>
</protein>
<dbReference type="InterPro" id="IPR010233">
    <property type="entry name" value="UbiG_MeTrfase"/>
</dbReference>
<dbReference type="SUPFAM" id="SSF53335">
    <property type="entry name" value="S-adenosyl-L-methionine-dependent methyltransferases"/>
    <property type="match status" value="1"/>
</dbReference>
<keyword evidence="3" id="KW-0831">Ubiquinone biosynthesis</keyword>
<dbReference type="InterPro" id="IPR013216">
    <property type="entry name" value="Methyltransf_11"/>
</dbReference>
<dbReference type="PANTHER" id="PTHR43464">
    <property type="entry name" value="METHYLTRANSFERASE"/>
    <property type="match status" value="1"/>
</dbReference>
<dbReference type="CDD" id="cd02440">
    <property type="entry name" value="AdoMet_MTases"/>
    <property type="match status" value="1"/>
</dbReference>
<keyword evidence="2 6" id="KW-0808">Transferase</keyword>
<feature type="domain" description="Methyltransferase type 11" evidence="5">
    <location>
        <begin position="81"/>
        <end position="175"/>
    </location>
</feature>
<accession>A0A451A590</accession>
<dbReference type="Pfam" id="PF08241">
    <property type="entry name" value="Methyltransf_11"/>
    <property type="match status" value="1"/>
</dbReference>
<dbReference type="PANTHER" id="PTHR43464:SF19">
    <property type="entry name" value="UBIQUINONE BIOSYNTHESIS O-METHYLTRANSFERASE, MITOCHONDRIAL"/>
    <property type="match status" value="1"/>
</dbReference>
<evidence type="ECO:0000313" key="6">
    <source>
        <dbReference type="EMBL" id="VFK61209.1"/>
    </source>
</evidence>
<evidence type="ECO:0000259" key="5">
    <source>
        <dbReference type="Pfam" id="PF08241"/>
    </source>
</evidence>
<sequence length="239" mass="26753">MRAITGRNYRDNEKETLYELADLHGIRGIERNIDAYTEIGMSGWWSTDKGTQKGLHLMNPIRGEFMIDALKHGTSHQKIIEVGCGGGILCEYLAKAGFEVTGIDQSGGAIEVAKEHARQSSLNTDYRVGDVYRLAFPDEAFDAVISSDFLEHIADMETAISEMVRILGPNGLFIFDTIARNEKSAELYMRLETEGIISPGTHDPLLFTNPDELSASLDKQGVKIKRDGNNPWGFWFFRF</sequence>
<gene>
    <name evidence="6" type="ORF">BECKTUN1418D_GA0071000_11468</name>
</gene>
<dbReference type="Gene3D" id="3.40.50.150">
    <property type="entry name" value="Vaccinia Virus protein VP39"/>
    <property type="match status" value="1"/>
</dbReference>
<dbReference type="EMBL" id="CAADFX010000146">
    <property type="protein sequence ID" value="VFK61209.1"/>
    <property type="molecule type" value="Genomic_DNA"/>
</dbReference>
<keyword evidence="1 6" id="KW-0489">Methyltransferase</keyword>
<organism evidence="6">
    <name type="scientific">Candidatus Kentrum sp. TUN</name>
    <dbReference type="NCBI Taxonomy" id="2126343"/>
    <lineage>
        <taxon>Bacteria</taxon>
        <taxon>Pseudomonadati</taxon>
        <taxon>Pseudomonadota</taxon>
        <taxon>Gammaproteobacteria</taxon>
        <taxon>Candidatus Kentrum</taxon>
    </lineage>
</organism>
<dbReference type="NCBIfam" id="TIGR01983">
    <property type="entry name" value="UbiG"/>
    <property type="match status" value="1"/>
</dbReference>
<dbReference type="GO" id="GO:0010420">
    <property type="term" value="F:polyprenyldihydroxybenzoate methyltransferase activity"/>
    <property type="evidence" value="ECO:0007669"/>
    <property type="project" value="InterPro"/>
</dbReference>
<dbReference type="AlphaFoldDB" id="A0A451A590"/>
<dbReference type="GO" id="GO:0061542">
    <property type="term" value="F:3-demethylubiquinol 3-O-methyltransferase activity"/>
    <property type="evidence" value="ECO:0007669"/>
    <property type="project" value="InterPro"/>
</dbReference>
<keyword evidence="4" id="KW-0949">S-adenosyl-L-methionine</keyword>
<keyword evidence="6" id="KW-0830">Ubiquinone</keyword>
<proteinExistence type="predicted"/>